<feature type="compositionally biased region" description="Basic residues" evidence="1">
    <location>
        <begin position="1180"/>
        <end position="1189"/>
    </location>
</feature>
<feature type="compositionally biased region" description="Low complexity" evidence="1">
    <location>
        <begin position="747"/>
        <end position="757"/>
    </location>
</feature>
<feature type="compositionally biased region" description="Basic and acidic residues" evidence="1">
    <location>
        <begin position="525"/>
        <end position="545"/>
    </location>
</feature>
<proteinExistence type="predicted"/>
<evidence type="ECO:0000259" key="2">
    <source>
        <dbReference type="Pfam" id="PF16003"/>
    </source>
</evidence>
<sequence length="1405" mass="158541">MAVKNAMFLFEVVVESIKPLIESSRFLVLKGDFANIFSLELKDPKQMHIVMPEPLPLPPEPVGKKGKKKKKPKPKKPKKGKKGKKGVIELPPPEPAIQVGQSVLFTSTAEILIQNMKKSPLEISLWSKDENLTFIGTTRINWDPIFIQYLEKIVNCQEPPPVTLKEEYNIFEEGRAKLLAKITIQVKLSHLNEKVTTAFRTLSEDPNVKKCLYTGVNSKTTSFMCTLKTSEDLYIENSGKVESQFIVDKPKPTKVNYADFKNAPGANLAFFDEKDYCCLGHEDKPPESKYKSPETCPDIDFIIDYVRKIIVSCNDNMRMLTPRPTIRPRVKATDIDRFCYCRETRWPEGTFAERFKNEVQTTPCPICIDSGKKPKIAHGGTFDIANIRGPCGKPECRIARDIRAYIENLVDEDNAEFNLDDLIGPCGSKKCTLVSQIQDFLRHEGIFTHGATLEGTSTQCACVEKMKQSLTKRSSCESICSKDCQNNSSDGSICDGEGCPFNKTDKKVYDVYYFTVEYDFERQANKSPDTKSTDGNESDKSDKSSKSKYKFCGPECPSRKDSLDKITCSKSACLTGNEQNDEPAASRCTLPVCTHVREFPPSPADSNIEMKFNELHNPCCVKSCDVVDRIKEFIAEGMARKSTSGPCVVGDEADRESDPCYCDCVCTFKFSNKTTYCTVCGGYECLGDDMRDQPDYIKPHPCPVYHKLYDKKYIKVPNPWPEDDKKETQSSKSSKGGSRSGEKLGTKGAAASKAAKGVVDKKAVPDKKTGPIKKEASEEKIKKMSKESEEDLRLRKEDKKKKAPKDSFRKKIEKKKVSKSSVSGIPGQVVVKKERKRFYHYPPVPKHMGWNWEAEDIPGMKYRPNWKPGAANACLVRRYKAQREGQDSILKKKRAMMQRKKKIEMKPTLIVSKRDGEYTVQMEVFKKFSKERLLFQYPYDEKPPIIYTIGKTEEEKRNIQKQRDRRERRETRRKSRLLQSTFRDRCQEICLKAYNQAIGLLPLPNPNSPFCPCNDKPELNVSPPIVDSCSCSDVATISSSDTDNDEWVVEFTPPLARWDAKAKHPPTFTSNECQYNYLDYKVKLLDKTGNPVPRYFKGPDGKQECSDLGGFWSPKHVWLEINKDGYIGPDNRWVPMSFTGHDGLYYSAEEGHFTDAAGQAWKIGVDGYIDKDGIWQFYPNKKKVPKSTKSKSTGTGSDRRSKKKGAKSPVKSAHKAKAHDARARREETSSAAAAAVTSPLSVTKSKISASEKKKVNSQQPPVSTSPLSTTRSYKEKKTVHHAQKSRNAMVMSASVGYGVNKFPRFIPVDRQKFMDPRKLAKYREIIENLRAYDDIGDLAPPVRANRASNTPRKKPAMSVQRYTVSSSERKSTGADRSVGFRTSTTSSPFYHSTMTTKSATQESVR</sequence>
<feature type="region of interest" description="Disordered" evidence="1">
    <location>
        <begin position="1180"/>
        <end position="1283"/>
    </location>
</feature>
<feature type="domain" description="DUF4776" evidence="2">
    <location>
        <begin position="774"/>
        <end position="953"/>
    </location>
</feature>
<gene>
    <name evidence="4" type="primary">LOC118266747</name>
</gene>
<keyword evidence="3" id="KW-1185">Reference proteome</keyword>
<feature type="region of interest" description="Disordered" evidence="1">
    <location>
        <begin position="719"/>
        <end position="822"/>
    </location>
</feature>
<feature type="compositionally biased region" description="Basic residues" evidence="1">
    <location>
        <begin position="1200"/>
        <end position="1217"/>
    </location>
</feature>
<feature type="region of interest" description="Disordered" evidence="1">
    <location>
        <begin position="953"/>
        <end position="976"/>
    </location>
</feature>
<feature type="compositionally biased region" description="Polar residues" evidence="1">
    <location>
        <begin position="1239"/>
        <end position="1248"/>
    </location>
</feature>
<feature type="region of interest" description="Disordered" evidence="1">
    <location>
        <begin position="50"/>
        <end position="90"/>
    </location>
</feature>
<evidence type="ECO:0000313" key="4">
    <source>
        <dbReference type="RefSeq" id="XP_035436162.2"/>
    </source>
</evidence>
<reference evidence="4" key="1">
    <citation type="submission" date="2025-08" db="UniProtKB">
        <authorList>
            <consortium name="RefSeq"/>
        </authorList>
    </citation>
    <scope>IDENTIFICATION</scope>
    <source>
        <tissue evidence="4">Whole larval tissue</tissue>
    </source>
</reference>
<feature type="region of interest" description="Disordered" evidence="1">
    <location>
        <begin position="525"/>
        <end position="551"/>
    </location>
</feature>
<accession>A0A9R0D0M6</accession>
<dbReference type="Proteomes" id="UP000829999">
    <property type="component" value="Chromosome 23"/>
</dbReference>
<dbReference type="Pfam" id="PF16003">
    <property type="entry name" value="DUF4776"/>
    <property type="match status" value="1"/>
</dbReference>
<dbReference type="RefSeq" id="XP_035436162.2">
    <property type="nucleotide sequence ID" value="XM_035580269.2"/>
</dbReference>
<feature type="compositionally biased region" description="Low complexity" evidence="1">
    <location>
        <begin position="1229"/>
        <end position="1238"/>
    </location>
</feature>
<evidence type="ECO:0000313" key="3">
    <source>
        <dbReference type="Proteomes" id="UP000829999"/>
    </source>
</evidence>
<feature type="compositionally biased region" description="Polar residues" evidence="1">
    <location>
        <begin position="1256"/>
        <end position="1271"/>
    </location>
</feature>
<dbReference type="InterPro" id="IPR031949">
    <property type="entry name" value="DUF4776"/>
</dbReference>
<organism evidence="3 4">
    <name type="scientific">Spodoptera frugiperda</name>
    <name type="common">Fall armyworm</name>
    <dbReference type="NCBI Taxonomy" id="7108"/>
    <lineage>
        <taxon>Eukaryota</taxon>
        <taxon>Metazoa</taxon>
        <taxon>Ecdysozoa</taxon>
        <taxon>Arthropoda</taxon>
        <taxon>Hexapoda</taxon>
        <taxon>Insecta</taxon>
        <taxon>Pterygota</taxon>
        <taxon>Neoptera</taxon>
        <taxon>Endopterygota</taxon>
        <taxon>Lepidoptera</taxon>
        <taxon>Glossata</taxon>
        <taxon>Ditrysia</taxon>
        <taxon>Noctuoidea</taxon>
        <taxon>Noctuidae</taxon>
        <taxon>Amphipyrinae</taxon>
        <taxon>Spodoptera</taxon>
    </lineage>
</organism>
<evidence type="ECO:0000256" key="1">
    <source>
        <dbReference type="SAM" id="MobiDB-lite"/>
    </source>
</evidence>
<feature type="compositionally biased region" description="Basic and acidic residues" evidence="1">
    <location>
        <begin position="758"/>
        <end position="797"/>
    </location>
</feature>
<name>A0A9R0D0M6_SPOFR</name>
<feature type="compositionally biased region" description="Polar residues" evidence="1">
    <location>
        <begin position="1380"/>
        <end position="1405"/>
    </location>
</feature>
<feature type="compositionally biased region" description="Basic and acidic residues" evidence="1">
    <location>
        <begin position="1218"/>
        <end position="1228"/>
    </location>
</feature>
<protein>
    <submittedName>
        <fullName evidence="4">Uncharacterized protein LOC118266747</fullName>
    </submittedName>
</protein>
<feature type="region of interest" description="Disordered" evidence="1">
    <location>
        <begin position="1343"/>
        <end position="1405"/>
    </location>
</feature>
<dbReference type="GeneID" id="118266747"/>
<dbReference type="OrthoDB" id="7485842at2759"/>
<feature type="compositionally biased region" description="Basic residues" evidence="1">
    <location>
        <begin position="64"/>
        <end position="85"/>
    </location>
</feature>
<dbReference type="Pfam" id="PF14924">
    <property type="entry name" value="MAP10_N"/>
    <property type="match status" value="1"/>
</dbReference>
<feature type="compositionally biased region" description="Basic and acidic residues" evidence="1">
    <location>
        <begin position="953"/>
        <end position="970"/>
    </location>
</feature>